<dbReference type="OrthoDB" id="9844501at2"/>
<organism evidence="3 4">
    <name type="scientific">Chondromyces crocatus</name>
    <dbReference type="NCBI Taxonomy" id="52"/>
    <lineage>
        <taxon>Bacteria</taxon>
        <taxon>Pseudomonadati</taxon>
        <taxon>Myxococcota</taxon>
        <taxon>Polyangia</taxon>
        <taxon>Polyangiales</taxon>
        <taxon>Polyangiaceae</taxon>
        <taxon>Chondromyces</taxon>
    </lineage>
</organism>
<evidence type="ECO:0000313" key="3">
    <source>
        <dbReference type="EMBL" id="AKT44108.1"/>
    </source>
</evidence>
<sequence>MHHQPRPHHRLGALRRAAGILLVGAALLPTGCIRQTAKSATEGALEAMAGGAVTDDQTGDRKGAAGGAGTSGEKQQLTGQGPGARGGPSGAGSGGPSGAGKGDGASANGGGKGLIQPVARDAVSGTLTALDGEMAPLRRVSRATATEVTSGVVQGAYGQREEVAALVADASSAAGQAIVRAVAEELRRQAAEGMGLDANEVGDGAAMLARRTASAAVAGATEQLALDLSTCPPEGPCLAVGIQRASRAVAMGLAEGVSRKTSPWELLIPFALGAALATGIAVIVAVVRKRRQAVLVAAGPGAVAVPVNNAPIRTVRHVPRFRPHAPEATS</sequence>
<evidence type="ECO:0000256" key="2">
    <source>
        <dbReference type="SAM" id="Phobius"/>
    </source>
</evidence>
<evidence type="ECO:0000313" key="4">
    <source>
        <dbReference type="Proteomes" id="UP000067626"/>
    </source>
</evidence>
<keyword evidence="2" id="KW-0812">Transmembrane</keyword>
<feature type="region of interest" description="Disordered" evidence="1">
    <location>
        <begin position="51"/>
        <end position="113"/>
    </location>
</feature>
<protein>
    <submittedName>
        <fullName evidence="3">Uncharacterized protein</fullName>
    </submittedName>
</protein>
<reference evidence="3 4" key="1">
    <citation type="submission" date="2015-07" db="EMBL/GenBank/DDBJ databases">
        <title>Genome analysis of myxobacterium Chondromyces crocatus Cm c5 reveals a high potential for natural compound synthesis and the genetic basis for the loss of fruiting body formation.</title>
        <authorList>
            <person name="Zaburannyi N."/>
            <person name="Bunk B."/>
            <person name="Maier J."/>
            <person name="Overmann J."/>
            <person name="Mueller R."/>
        </authorList>
    </citation>
    <scope>NUCLEOTIDE SEQUENCE [LARGE SCALE GENOMIC DNA]</scope>
    <source>
        <strain evidence="3 4">Cm c5</strain>
    </source>
</reference>
<proteinExistence type="predicted"/>
<keyword evidence="4" id="KW-1185">Reference proteome</keyword>
<keyword evidence="2" id="KW-1133">Transmembrane helix</keyword>
<feature type="compositionally biased region" description="Gly residues" evidence="1">
    <location>
        <begin position="80"/>
        <end position="113"/>
    </location>
</feature>
<keyword evidence="2" id="KW-0472">Membrane</keyword>
<feature type="transmembrane region" description="Helical" evidence="2">
    <location>
        <begin position="266"/>
        <end position="287"/>
    </location>
</feature>
<accession>A0A0K1EU12</accession>
<gene>
    <name evidence="3" type="ORF">CMC5_083480</name>
</gene>
<dbReference type="Proteomes" id="UP000067626">
    <property type="component" value="Chromosome"/>
</dbReference>
<dbReference type="EMBL" id="CP012159">
    <property type="protein sequence ID" value="AKT44108.1"/>
    <property type="molecule type" value="Genomic_DNA"/>
</dbReference>
<evidence type="ECO:0000256" key="1">
    <source>
        <dbReference type="SAM" id="MobiDB-lite"/>
    </source>
</evidence>
<dbReference type="RefSeq" id="WP_050435495.1">
    <property type="nucleotide sequence ID" value="NZ_CP012159.1"/>
</dbReference>
<name>A0A0K1EU12_CHOCO</name>
<dbReference type="AlphaFoldDB" id="A0A0K1EU12"/>
<dbReference type="KEGG" id="ccro:CMC5_083480"/>